<dbReference type="CDD" id="cd09280">
    <property type="entry name" value="RNase_HI_eukaryote_like"/>
    <property type="match status" value="1"/>
</dbReference>
<dbReference type="EMBL" id="SEKV01000470">
    <property type="protein sequence ID" value="TFY56870.1"/>
    <property type="molecule type" value="Genomic_DNA"/>
</dbReference>
<organism evidence="10 11">
    <name type="scientific">Rhodofomes roseus</name>
    <dbReference type="NCBI Taxonomy" id="34475"/>
    <lineage>
        <taxon>Eukaryota</taxon>
        <taxon>Fungi</taxon>
        <taxon>Dikarya</taxon>
        <taxon>Basidiomycota</taxon>
        <taxon>Agaricomycotina</taxon>
        <taxon>Agaricomycetes</taxon>
        <taxon>Polyporales</taxon>
        <taxon>Rhodofomes</taxon>
    </lineage>
</organism>
<evidence type="ECO:0000256" key="1">
    <source>
        <dbReference type="ARBA" id="ARBA00000077"/>
    </source>
</evidence>
<evidence type="ECO:0000256" key="8">
    <source>
        <dbReference type="SAM" id="MobiDB-lite"/>
    </source>
</evidence>
<evidence type="ECO:0000256" key="7">
    <source>
        <dbReference type="ARBA" id="ARBA00022801"/>
    </source>
</evidence>
<evidence type="ECO:0000256" key="6">
    <source>
        <dbReference type="ARBA" id="ARBA00022759"/>
    </source>
</evidence>
<evidence type="ECO:0000313" key="11">
    <source>
        <dbReference type="Proteomes" id="UP000298390"/>
    </source>
</evidence>
<evidence type="ECO:0000313" key="10">
    <source>
        <dbReference type="EMBL" id="TFY56870.1"/>
    </source>
</evidence>
<comment type="catalytic activity">
    <reaction evidence="1">
        <text>Endonucleolytic cleavage to 5'-phosphomonoester.</text>
        <dbReference type="EC" id="3.1.26.4"/>
    </reaction>
</comment>
<dbReference type="EC" id="3.1.26.4" evidence="3"/>
<comment type="caution">
    <text evidence="10">The sequence shown here is derived from an EMBL/GenBank/DDBJ whole genome shotgun (WGS) entry which is preliminary data.</text>
</comment>
<dbReference type="AlphaFoldDB" id="A0A4Y9Y3U1"/>
<protein>
    <recommendedName>
        <fullName evidence="3">ribonuclease H</fullName>
        <ecNumber evidence="3">3.1.26.4</ecNumber>
    </recommendedName>
</protein>
<comment type="similarity">
    <text evidence="2">Belongs to the RNase H family.</text>
</comment>
<evidence type="ECO:0000256" key="5">
    <source>
        <dbReference type="ARBA" id="ARBA00022723"/>
    </source>
</evidence>
<dbReference type="InterPro" id="IPR012337">
    <property type="entry name" value="RNaseH-like_sf"/>
</dbReference>
<gene>
    <name evidence="10" type="ORF">EVJ58_g7373</name>
</gene>
<dbReference type="PANTHER" id="PTHR10642:SF26">
    <property type="entry name" value="RIBONUCLEASE H1"/>
    <property type="match status" value="1"/>
</dbReference>
<dbReference type="Pfam" id="PF00075">
    <property type="entry name" value="RNase_H"/>
    <property type="match status" value="1"/>
</dbReference>
<dbReference type="PANTHER" id="PTHR10642">
    <property type="entry name" value="RIBONUCLEASE H1"/>
    <property type="match status" value="1"/>
</dbReference>
<feature type="region of interest" description="Disordered" evidence="8">
    <location>
        <begin position="465"/>
        <end position="484"/>
    </location>
</feature>
<evidence type="ECO:0000256" key="2">
    <source>
        <dbReference type="ARBA" id="ARBA00005300"/>
    </source>
</evidence>
<proteinExistence type="inferred from homology"/>
<dbReference type="GO" id="GO:0043137">
    <property type="term" value="P:DNA replication, removal of RNA primer"/>
    <property type="evidence" value="ECO:0007669"/>
    <property type="project" value="TreeGrafter"/>
</dbReference>
<dbReference type="STRING" id="34475.A0A4Y9Y3U1"/>
<dbReference type="Proteomes" id="UP000298390">
    <property type="component" value="Unassembled WGS sequence"/>
</dbReference>
<keyword evidence="7" id="KW-0378">Hydrolase</keyword>
<name>A0A4Y9Y3U1_9APHY</name>
<feature type="domain" description="RNase H type-1" evidence="9">
    <location>
        <begin position="26"/>
        <end position="166"/>
    </location>
</feature>
<feature type="compositionally biased region" description="Basic and acidic residues" evidence="8">
    <location>
        <begin position="474"/>
        <end position="484"/>
    </location>
</feature>
<keyword evidence="4" id="KW-0540">Nuclease</keyword>
<sequence length="484" mass="53567">MNDVLASTQSLPGAIATLYGPVECTDRRAVHVYTDGSYFKLPDGSERAGAGIYWGYGSPKNCALMVPTPVSNNRAELYAILRAITVADPCRTLRIHTDSTYAIHSICHWAPRNSALGWRKANGDLLRNIVDLIKRRTAAVVFIWVKGHSGNASNEAADELAGWGASMQGPLLPFVPVVAEWGASSCPGINTEGQQGETMYLKVHTALPEQNAPRPEAQAGTASSLVAVHSDDDDRSPEGFNLRQLRERHIRDLLENGRADASFWKTYRGLVDPRPRNPRVTAAQLQVAFEPRMNPPLTLPEHWDPTRHRINRMLLDSLPQPTVDSTEQQYFARPWAVSEIEDAKAHILEHSLGSAKGLDRVAYEEVLRVPNEELLRLFQTCVDTCDAPTSWLVASLTGIGKRGKDLGEADNYRAVGLESCMLKMLTLLIERRVRQWAEQNGHLPMSQNGFRTGVRNPACRRVGAGERSVGEVGNTREVDGRTRR</sequence>
<dbReference type="Gene3D" id="3.30.420.10">
    <property type="entry name" value="Ribonuclease H-like superfamily/Ribonuclease H"/>
    <property type="match status" value="1"/>
</dbReference>
<accession>A0A4Y9Y3U1</accession>
<dbReference type="GO" id="GO:0004523">
    <property type="term" value="F:RNA-DNA hybrid ribonuclease activity"/>
    <property type="evidence" value="ECO:0007669"/>
    <property type="project" value="UniProtKB-EC"/>
</dbReference>
<dbReference type="SUPFAM" id="SSF53098">
    <property type="entry name" value="Ribonuclease H-like"/>
    <property type="match status" value="1"/>
</dbReference>
<dbReference type="GO" id="GO:0003676">
    <property type="term" value="F:nucleic acid binding"/>
    <property type="evidence" value="ECO:0007669"/>
    <property type="project" value="InterPro"/>
</dbReference>
<dbReference type="PROSITE" id="PS50879">
    <property type="entry name" value="RNASE_H_1"/>
    <property type="match status" value="1"/>
</dbReference>
<keyword evidence="5" id="KW-0479">Metal-binding</keyword>
<dbReference type="InterPro" id="IPR036397">
    <property type="entry name" value="RNaseH_sf"/>
</dbReference>
<reference evidence="10 11" key="1">
    <citation type="submission" date="2019-01" db="EMBL/GenBank/DDBJ databases">
        <title>Genome sequencing of the rare red list fungi Fomitopsis rosea.</title>
        <authorList>
            <person name="Buettner E."/>
            <person name="Kellner H."/>
        </authorList>
    </citation>
    <scope>NUCLEOTIDE SEQUENCE [LARGE SCALE GENOMIC DNA]</scope>
    <source>
        <strain evidence="10 11">DSM 105464</strain>
    </source>
</reference>
<evidence type="ECO:0000259" key="9">
    <source>
        <dbReference type="PROSITE" id="PS50879"/>
    </source>
</evidence>
<dbReference type="InterPro" id="IPR050092">
    <property type="entry name" value="RNase_H"/>
</dbReference>
<evidence type="ECO:0000256" key="3">
    <source>
        <dbReference type="ARBA" id="ARBA00012180"/>
    </source>
</evidence>
<keyword evidence="6" id="KW-0255">Endonuclease</keyword>
<dbReference type="GO" id="GO:0046872">
    <property type="term" value="F:metal ion binding"/>
    <property type="evidence" value="ECO:0007669"/>
    <property type="project" value="UniProtKB-KW"/>
</dbReference>
<dbReference type="InterPro" id="IPR002156">
    <property type="entry name" value="RNaseH_domain"/>
</dbReference>
<evidence type="ECO:0000256" key="4">
    <source>
        <dbReference type="ARBA" id="ARBA00022722"/>
    </source>
</evidence>